<dbReference type="RefSeq" id="WP_073105399.1">
    <property type="nucleotide sequence ID" value="NZ_FQXE01000010.1"/>
</dbReference>
<evidence type="ECO:0000313" key="5">
    <source>
        <dbReference type="Proteomes" id="UP000184226"/>
    </source>
</evidence>
<feature type="signal peptide" evidence="2">
    <location>
        <begin position="1"/>
        <end position="20"/>
    </location>
</feature>
<dbReference type="Gene3D" id="2.40.160.90">
    <property type="match status" value="1"/>
</dbReference>
<sequence length="250" mass="25475">MKKNVILIAVLLACSGVAHAEIESAVSGYGVTLTGGLGGEQGVGFIQPIDSDSLNSVTIDVGGNDVTFDVTLPSLKGDAYTLEGPSHEFEYSANVAQKKFLYSSRDLQYAKFGSWISRITNPDKIDAFFAQGNATLAADVPSTGTASYSGAAVFGAADGAGGYAGRVVTPASFDVNFGAHQLIGTIGADGGILSNDLVFNAAINGNAFEAGSAAGDGFHTQGKFYGPNADELAGVFRDATYAGAYGAAKD</sequence>
<dbReference type="InterPro" id="IPR011250">
    <property type="entry name" value="OMP/PagP_B-barrel"/>
</dbReference>
<keyword evidence="2" id="KW-0732">Signal</keyword>
<organism evidence="4 5">
    <name type="scientific">Pollutimonas bauzanensis</name>
    <dbReference type="NCBI Taxonomy" id="658167"/>
    <lineage>
        <taxon>Bacteria</taxon>
        <taxon>Pseudomonadati</taxon>
        <taxon>Pseudomonadota</taxon>
        <taxon>Betaproteobacteria</taxon>
        <taxon>Burkholderiales</taxon>
        <taxon>Alcaligenaceae</taxon>
        <taxon>Pollutimonas</taxon>
    </lineage>
</organism>
<dbReference type="SUPFAM" id="SSF56925">
    <property type="entry name" value="OMPA-like"/>
    <property type="match status" value="1"/>
</dbReference>
<protein>
    <submittedName>
        <fullName evidence="4">Transferrin binding protein-like solute binding protein</fullName>
    </submittedName>
</protein>
<dbReference type="InterPro" id="IPR001677">
    <property type="entry name" value="TbpB_B_D"/>
</dbReference>
<feature type="chain" id="PRO_5012093221" evidence="2">
    <location>
        <begin position="21"/>
        <end position="250"/>
    </location>
</feature>
<dbReference type="Proteomes" id="UP000184226">
    <property type="component" value="Unassembled WGS sequence"/>
</dbReference>
<reference evidence="4 5" key="1">
    <citation type="submission" date="2016-11" db="EMBL/GenBank/DDBJ databases">
        <authorList>
            <person name="Jaros S."/>
            <person name="Januszkiewicz K."/>
            <person name="Wedrychowicz H."/>
        </authorList>
    </citation>
    <scope>NUCLEOTIDE SEQUENCE [LARGE SCALE GENOMIC DNA]</scope>
    <source>
        <strain evidence="4 5">CGMCC 1.10190</strain>
    </source>
</reference>
<evidence type="ECO:0000259" key="3">
    <source>
        <dbReference type="Pfam" id="PF01298"/>
    </source>
</evidence>
<dbReference type="AlphaFoldDB" id="A0A1M5YRA9"/>
<comment type="subcellular location">
    <subcellularLocation>
        <location evidence="1">Cell outer membrane</location>
    </subcellularLocation>
</comment>
<gene>
    <name evidence="4" type="ORF">SAMN04488135_11093</name>
</gene>
<name>A0A1M5YRA9_9BURK</name>
<proteinExistence type="predicted"/>
<evidence type="ECO:0000313" key="4">
    <source>
        <dbReference type="EMBL" id="SHI14625.1"/>
    </source>
</evidence>
<evidence type="ECO:0000256" key="2">
    <source>
        <dbReference type="SAM" id="SignalP"/>
    </source>
</evidence>
<dbReference type="STRING" id="658167.SAMN04488135_11093"/>
<accession>A0A1M5YRA9</accession>
<dbReference type="GO" id="GO:0009279">
    <property type="term" value="C:cell outer membrane"/>
    <property type="evidence" value="ECO:0007669"/>
    <property type="project" value="UniProtKB-SubCell"/>
</dbReference>
<dbReference type="EMBL" id="FQXE01000010">
    <property type="protein sequence ID" value="SHI14625.1"/>
    <property type="molecule type" value="Genomic_DNA"/>
</dbReference>
<dbReference type="Pfam" id="PF01298">
    <property type="entry name" value="TbpB_B_D"/>
    <property type="match status" value="1"/>
</dbReference>
<keyword evidence="5" id="KW-1185">Reference proteome</keyword>
<feature type="domain" description="Transferrin-binding protein B C-lobe/N-lobe beta-barrel" evidence="3">
    <location>
        <begin position="140"/>
        <end position="249"/>
    </location>
</feature>
<evidence type="ECO:0000256" key="1">
    <source>
        <dbReference type="ARBA" id="ARBA00004442"/>
    </source>
</evidence>